<sequence>MNSEFPAAVHLLVYLAHAPSGTANSEELARSVNTHPARVRKTMGCLRDNGWVRTREGIGGGYSLSAAPSEIRLADVYRAACCDGLRPRKGTGSPESGCAIASGISGAMDHYFGEAERRYLDYFDGVTVQDVLDRIVNGGEPHVR</sequence>
<organism evidence="1 2">
    <name type="scientific">Saccharibacillus alkalitolerans</name>
    <dbReference type="NCBI Taxonomy" id="2705290"/>
    <lineage>
        <taxon>Bacteria</taxon>
        <taxon>Bacillati</taxon>
        <taxon>Bacillota</taxon>
        <taxon>Bacilli</taxon>
        <taxon>Bacillales</taxon>
        <taxon>Paenibacillaceae</taxon>
        <taxon>Saccharibacillus</taxon>
    </lineage>
</organism>
<comment type="caution">
    <text evidence="1">The sequence shown here is derived from an EMBL/GenBank/DDBJ whole genome shotgun (WGS) entry which is preliminary data.</text>
</comment>
<dbReference type="Gene3D" id="1.10.10.10">
    <property type="entry name" value="Winged helix-like DNA-binding domain superfamily/Winged helix DNA-binding domain"/>
    <property type="match status" value="1"/>
</dbReference>
<dbReference type="RefSeq" id="WP_166275083.1">
    <property type="nucleotide sequence ID" value="NZ_JAAFGS010000004.1"/>
</dbReference>
<dbReference type="PROSITE" id="PS51197">
    <property type="entry name" value="HTH_RRF2_2"/>
    <property type="match status" value="1"/>
</dbReference>
<evidence type="ECO:0000313" key="1">
    <source>
        <dbReference type="EMBL" id="NGZ76362.1"/>
    </source>
</evidence>
<proteinExistence type="predicted"/>
<dbReference type="PANTHER" id="PTHR33221">
    <property type="entry name" value="WINGED HELIX-TURN-HELIX TRANSCRIPTIONAL REGULATOR, RRF2 FAMILY"/>
    <property type="match status" value="1"/>
</dbReference>
<dbReference type="SUPFAM" id="SSF46785">
    <property type="entry name" value="Winged helix' DNA-binding domain"/>
    <property type="match status" value="1"/>
</dbReference>
<dbReference type="InterPro" id="IPR036388">
    <property type="entry name" value="WH-like_DNA-bd_sf"/>
</dbReference>
<keyword evidence="2" id="KW-1185">Reference proteome</keyword>
<gene>
    <name evidence="1" type="ORF">GYN08_13610</name>
</gene>
<accession>A0ABX0FDJ4</accession>
<dbReference type="PANTHER" id="PTHR33221:SF15">
    <property type="entry name" value="HTH-TYPE TRANSCRIPTIONAL REGULATOR YWGB-RELATED"/>
    <property type="match status" value="1"/>
</dbReference>
<dbReference type="EMBL" id="JAAFGS010000004">
    <property type="protein sequence ID" value="NGZ76362.1"/>
    <property type="molecule type" value="Genomic_DNA"/>
</dbReference>
<dbReference type="Pfam" id="PF02082">
    <property type="entry name" value="Rrf2"/>
    <property type="match status" value="1"/>
</dbReference>
<name>A0ABX0FDJ4_9BACL</name>
<dbReference type="Proteomes" id="UP000800303">
    <property type="component" value="Unassembled WGS sequence"/>
</dbReference>
<dbReference type="InterPro" id="IPR036390">
    <property type="entry name" value="WH_DNA-bd_sf"/>
</dbReference>
<protein>
    <submittedName>
        <fullName evidence="1">Rrf2 family transcriptional regulator</fullName>
    </submittedName>
</protein>
<evidence type="ECO:0000313" key="2">
    <source>
        <dbReference type="Proteomes" id="UP000800303"/>
    </source>
</evidence>
<dbReference type="InterPro" id="IPR000944">
    <property type="entry name" value="Tscrpt_reg_Rrf2"/>
</dbReference>
<reference evidence="1 2" key="1">
    <citation type="submission" date="2020-01" db="EMBL/GenBank/DDBJ databases">
        <title>Polyphasic characterisation and genomic insights into a novel alkali tolerant bacterium VR-M41.</title>
        <authorList>
            <person name="Vemuluri V.R."/>
        </authorList>
    </citation>
    <scope>NUCLEOTIDE SEQUENCE [LARGE SCALE GENOMIC DNA]</scope>
    <source>
        <strain evidence="1 2">VR-M41</strain>
    </source>
</reference>